<dbReference type="AlphaFoldDB" id="A0A8T1NRR3"/>
<evidence type="ECO:0000313" key="5">
    <source>
        <dbReference type="Proteomes" id="UP000811609"/>
    </source>
</evidence>
<protein>
    <submittedName>
        <fullName evidence="3">Uncharacterized protein</fullName>
    </submittedName>
</protein>
<feature type="transmembrane region" description="Helical" evidence="2">
    <location>
        <begin position="20"/>
        <end position="40"/>
    </location>
</feature>
<keyword evidence="5" id="KW-1185">Reference proteome</keyword>
<evidence type="ECO:0000313" key="4">
    <source>
        <dbReference type="EMBL" id="KAG6685337.1"/>
    </source>
</evidence>
<feature type="transmembrane region" description="Helical" evidence="2">
    <location>
        <begin position="272"/>
        <end position="298"/>
    </location>
</feature>
<evidence type="ECO:0000313" key="3">
    <source>
        <dbReference type="EMBL" id="KAG6634299.1"/>
    </source>
</evidence>
<reference evidence="4" key="2">
    <citation type="submission" date="2021-01" db="EMBL/GenBank/DDBJ databases">
        <authorList>
            <person name="Lovell J.T."/>
            <person name="Bentley N."/>
            <person name="Bhattarai G."/>
            <person name="Jenkins J.W."/>
            <person name="Sreedasyam A."/>
            <person name="Alarcon Y."/>
            <person name="Bock C."/>
            <person name="Boston L."/>
            <person name="Carlson J."/>
            <person name="Cervantes K."/>
            <person name="Clermont K."/>
            <person name="Krom N."/>
            <person name="Kubenka K."/>
            <person name="Mamidi S."/>
            <person name="Mattison C."/>
            <person name="Monteros M."/>
            <person name="Pisani C."/>
            <person name="Plott C."/>
            <person name="Rajasekar S."/>
            <person name="Rhein H.S."/>
            <person name="Rohla C."/>
            <person name="Song M."/>
            <person name="Hilaire R.S."/>
            <person name="Shu S."/>
            <person name="Wells L."/>
            <person name="Wang X."/>
            <person name="Webber J."/>
            <person name="Heerema R.J."/>
            <person name="Klein P."/>
            <person name="Conner P."/>
            <person name="Grauke L."/>
            <person name="Grimwood J."/>
            <person name="Schmutz J."/>
            <person name="Randall J.J."/>
        </authorList>
    </citation>
    <scope>NUCLEOTIDE SEQUENCE</scope>
    <source>
        <tissue evidence="4">Leaf</tissue>
    </source>
</reference>
<gene>
    <name evidence="3" type="ORF">CIPAW_12G108900</name>
    <name evidence="4" type="ORF">I3842_12G107100</name>
</gene>
<dbReference type="Proteomes" id="UP000811246">
    <property type="component" value="Chromosome 12"/>
</dbReference>
<proteinExistence type="predicted"/>
<keyword evidence="2" id="KW-0472">Membrane</keyword>
<keyword evidence="2" id="KW-0812">Transmembrane</keyword>
<evidence type="ECO:0000256" key="2">
    <source>
        <dbReference type="SAM" id="Phobius"/>
    </source>
</evidence>
<sequence length="751" mass="84649">MGKLGCNVDGNLDVTKFSQPMPWIGIYVAVASLAFLFSMAVDAIHGIRQRKFWFPTKFSSLNATSLTLLAVAIKLSVDLNTAMPRRQDQLAKLSSAVFICTVMGNSMPSLGTMENREIFMNIMALAILVITVIVNICIQLGTGVIFVFWKEHAFIMFIMLVLLLLLSFSALTVPHTKQYLEYKYNKKYQLALKEGSNESDKPLVDKLREDLMKHWMMAHTGSPQFVMGRSVTCTASGAFCLLSAATLAEAMIRSYFMPWSFKFCSGESDYKWSASLVLVTQTIAVAVGTIGPACRWFVAISFRCTNTRTQANKNEFKVEKYWIQSLLEMKECPLTLLPIRNRHCRKLAHDAKDQFLNLCIRVQIGIVLMSKAIRLISIYLVSWILSCCNCCKQMKKFTVEKVSNTESVSGSQPSSKVDLSCFVLHLEGEEALVGRMMKCHCDPTTYWFRMGEKNRPKYVIKLLERSTHGFKGVGEFDSNQVPSLDSEEPPNCWALPVATLTSIALALPSISPKSVKELISGVNEGLMYVRLVENNLHAKEDFINTKRAAEVVWMQAELYHKWFDVDLHKLSLQGKSPKETLQELSDVAKNRLAEFLKNPTAQCLKQLSSKWPVNVLAANSMYRISETMLRNKHSANDQTGEELYEAVVVMISDILGACLANMERFIRMKALSSAIEEREESVRNAVRILGKTESILNLQEQRGVPCLDPCQMVCIDEWRSFYMQKPSPFSPSPLETETSSSESNDLYLTIE</sequence>
<accession>A0A8T1NRR3</accession>
<reference evidence="3" key="1">
    <citation type="submission" date="2020-12" db="EMBL/GenBank/DDBJ databases">
        <title>WGS assembly of Carya illinoinensis cv. Pawnee.</title>
        <authorList>
            <person name="Platts A."/>
            <person name="Shu S."/>
            <person name="Wright S."/>
            <person name="Barry K."/>
            <person name="Edger P."/>
            <person name="Pires J.C."/>
            <person name="Schmutz J."/>
        </authorList>
    </citation>
    <scope>NUCLEOTIDE SEQUENCE</scope>
    <source>
        <tissue evidence="3">Leaf</tissue>
    </source>
</reference>
<feature type="transmembrane region" description="Helical" evidence="2">
    <location>
        <begin position="154"/>
        <end position="173"/>
    </location>
</feature>
<comment type="caution">
    <text evidence="3">The sequence shown here is derived from an EMBL/GenBank/DDBJ whole genome shotgun (WGS) entry which is preliminary data.</text>
</comment>
<feature type="transmembrane region" description="Helical" evidence="2">
    <location>
        <begin position="231"/>
        <end position="252"/>
    </location>
</feature>
<organism evidence="3 5">
    <name type="scientific">Carya illinoinensis</name>
    <name type="common">Pecan</name>
    <dbReference type="NCBI Taxonomy" id="32201"/>
    <lineage>
        <taxon>Eukaryota</taxon>
        <taxon>Viridiplantae</taxon>
        <taxon>Streptophyta</taxon>
        <taxon>Embryophyta</taxon>
        <taxon>Tracheophyta</taxon>
        <taxon>Spermatophyta</taxon>
        <taxon>Magnoliopsida</taxon>
        <taxon>eudicotyledons</taxon>
        <taxon>Gunneridae</taxon>
        <taxon>Pentapetalae</taxon>
        <taxon>rosids</taxon>
        <taxon>fabids</taxon>
        <taxon>Fagales</taxon>
        <taxon>Juglandaceae</taxon>
        <taxon>Carya</taxon>
    </lineage>
</organism>
<dbReference type="PANTHER" id="PTHR35307:SF3">
    <property type="entry name" value="DUF4220 DOMAIN-CONTAINING PROTEIN"/>
    <property type="match status" value="1"/>
</dbReference>
<feature type="region of interest" description="Disordered" evidence="1">
    <location>
        <begin position="729"/>
        <end position="751"/>
    </location>
</feature>
<feature type="compositionally biased region" description="Low complexity" evidence="1">
    <location>
        <begin position="732"/>
        <end position="743"/>
    </location>
</feature>
<dbReference type="Proteomes" id="UP000811609">
    <property type="component" value="Chromosome 12"/>
</dbReference>
<evidence type="ECO:0000256" key="1">
    <source>
        <dbReference type="SAM" id="MobiDB-lite"/>
    </source>
</evidence>
<keyword evidence="2" id="KW-1133">Transmembrane helix</keyword>
<dbReference type="PANTHER" id="PTHR35307">
    <property type="entry name" value="PROTEIN, PUTATIVE-RELATED"/>
    <property type="match status" value="1"/>
</dbReference>
<feature type="transmembrane region" description="Helical" evidence="2">
    <location>
        <begin position="364"/>
        <end position="385"/>
    </location>
</feature>
<dbReference type="EMBL" id="CM031820">
    <property type="protein sequence ID" value="KAG6634299.1"/>
    <property type="molecule type" value="Genomic_DNA"/>
</dbReference>
<name>A0A8T1NRR3_CARIL</name>
<feature type="transmembrane region" description="Helical" evidence="2">
    <location>
        <begin position="122"/>
        <end position="148"/>
    </location>
</feature>
<dbReference type="EMBL" id="CM031836">
    <property type="protein sequence ID" value="KAG6685337.1"/>
    <property type="molecule type" value="Genomic_DNA"/>
</dbReference>